<keyword evidence="2" id="KW-1185">Reference proteome</keyword>
<dbReference type="Proteomes" id="UP001611450">
    <property type="component" value="Unassembled WGS sequence"/>
</dbReference>
<dbReference type="RefSeq" id="WP_396944985.1">
    <property type="nucleotide sequence ID" value="NZ_JBIRXV010000001.1"/>
</dbReference>
<organism evidence="1 2">
    <name type="scientific">Nocardia beijingensis</name>
    <dbReference type="NCBI Taxonomy" id="95162"/>
    <lineage>
        <taxon>Bacteria</taxon>
        <taxon>Bacillati</taxon>
        <taxon>Actinomycetota</taxon>
        <taxon>Actinomycetes</taxon>
        <taxon>Mycobacteriales</taxon>
        <taxon>Nocardiaceae</taxon>
        <taxon>Nocardia</taxon>
    </lineage>
</organism>
<name>A0ABW7WG72_9NOCA</name>
<dbReference type="EMBL" id="JBIRXV010000001">
    <property type="protein sequence ID" value="MFI2320633.1"/>
    <property type="molecule type" value="Genomic_DNA"/>
</dbReference>
<gene>
    <name evidence="1" type="ORF">ACH47G_09090</name>
</gene>
<protein>
    <submittedName>
        <fullName evidence="1">Uncharacterized protein</fullName>
    </submittedName>
</protein>
<evidence type="ECO:0000313" key="1">
    <source>
        <dbReference type="EMBL" id="MFI2320633.1"/>
    </source>
</evidence>
<proteinExistence type="predicted"/>
<evidence type="ECO:0000313" key="2">
    <source>
        <dbReference type="Proteomes" id="UP001611450"/>
    </source>
</evidence>
<sequence length="267" mass="30436">MTATVMITVKTYPNPSDTYGETVCVAGVRLDRGRPEWIRLYPVKFRNEDFDKRFRKYEILRVNGTYETRNDNRPESFRPRQDELEHVDQLGTRGNWQQRRMNLDGLLGATTMCELLEANPAGGMGTPSPSLGLIKPSNVQVSVVAGDPWSAAEQAKVEAASAPDLFGTSLKPLEPAPYAVRYKYRCQSPTCGGHDQKVLDWETGQAGRRWLRDNGDRRAREMLIAKWGEEMLSPDRDVHFYVGNQNMRRRAFSVLGVWYPKTEFALF</sequence>
<accession>A0ABW7WG72</accession>
<reference evidence="1 2" key="1">
    <citation type="submission" date="2024-10" db="EMBL/GenBank/DDBJ databases">
        <title>The Natural Products Discovery Center: Release of the First 8490 Sequenced Strains for Exploring Actinobacteria Biosynthetic Diversity.</title>
        <authorList>
            <person name="Kalkreuter E."/>
            <person name="Kautsar S.A."/>
            <person name="Yang D."/>
            <person name="Bader C.D."/>
            <person name="Teijaro C.N."/>
            <person name="Fluegel L."/>
            <person name="Davis C.M."/>
            <person name="Simpson J.R."/>
            <person name="Lauterbach L."/>
            <person name="Steele A.D."/>
            <person name="Gui C."/>
            <person name="Meng S."/>
            <person name="Li G."/>
            <person name="Viehrig K."/>
            <person name="Ye F."/>
            <person name="Su P."/>
            <person name="Kiefer A.F."/>
            <person name="Nichols A."/>
            <person name="Cepeda A.J."/>
            <person name="Yan W."/>
            <person name="Fan B."/>
            <person name="Jiang Y."/>
            <person name="Adhikari A."/>
            <person name="Zheng C.-J."/>
            <person name="Schuster L."/>
            <person name="Cowan T.M."/>
            <person name="Smanski M.J."/>
            <person name="Chevrette M.G."/>
            <person name="De Carvalho L.P.S."/>
            <person name="Shen B."/>
        </authorList>
    </citation>
    <scope>NUCLEOTIDE SEQUENCE [LARGE SCALE GENOMIC DNA]</scope>
    <source>
        <strain evidence="1 2">NPDC019626</strain>
    </source>
</reference>
<comment type="caution">
    <text evidence="1">The sequence shown here is derived from an EMBL/GenBank/DDBJ whole genome shotgun (WGS) entry which is preliminary data.</text>
</comment>